<name>A2E581_TRIV3</name>
<dbReference type="RefSeq" id="XP_001324384.1">
    <property type="nucleotide sequence ID" value="XM_001324349.1"/>
</dbReference>
<dbReference type="SUPFAM" id="SSF50370">
    <property type="entry name" value="Ricin B-like lectins"/>
    <property type="match status" value="1"/>
</dbReference>
<gene>
    <name evidence="1" type="ORF">TVAG_003670</name>
</gene>
<dbReference type="VEuPathDB" id="TrichDB:TVAG_003670"/>
<proteinExistence type="predicted"/>
<dbReference type="InterPro" id="IPR035992">
    <property type="entry name" value="Ricin_B-like_lectins"/>
</dbReference>
<evidence type="ECO:0000313" key="1">
    <source>
        <dbReference type="EMBL" id="EAY12161.1"/>
    </source>
</evidence>
<dbReference type="KEGG" id="tva:4770123"/>
<reference evidence="1" key="1">
    <citation type="submission" date="2006-10" db="EMBL/GenBank/DDBJ databases">
        <authorList>
            <person name="Amadeo P."/>
            <person name="Zhao Q."/>
            <person name="Wortman J."/>
            <person name="Fraser-Liggett C."/>
            <person name="Carlton J."/>
        </authorList>
    </citation>
    <scope>NUCLEOTIDE SEQUENCE</scope>
    <source>
        <strain evidence="1">G3</strain>
    </source>
</reference>
<sequence length="350" mass="40715">MGESFSTNSYWLCFKKKGNDMAISIEETGAPDENKYTIVAKSPNREDLTQIWVYNAESQRFVSLFYPFVSFIEEKVDDQHSKLAIAEIDYGKNVNQTFSFYSGFIANKNLEKFIIPTEDPDDPFILSSNIPDDITMEIHTIDISNYCIPYPIPEIPCAILFSIAAEEYALTLGPVLSAYDNARKLTFTPFKLDEDPNQFWYYFPNHNYSFYSCAESDTVIKTVNDNGSIDIIMSSSNTKKKNQNWKIFKRSIYSSKYDAFLSINEKRKNFALCNDENKIEENQFYYYPLFEHKTGILARNEVISPNDDMRDMSLYSSDFDEYDEESRYYASDSDPLLDNFNMVDELDLYQ</sequence>
<dbReference type="VEuPathDB" id="TrichDB:TVAGG3_0472140"/>
<dbReference type="EMBL" id="DS113306">
    <property type="protein sequence ID" value="EAY12161.1"/>
    <property type="molecule type" value="Genomic_DNA"/>
</dbReference>
<evidence type="ECO:0000313" key="2">
    <source>
        <dbReference type="Proteomes" id="UP000001542"/>
    </source>
</evidence>
<dbReference type="VEuPathDB" id="TrichDB:TVAGG3_0475690"/>
<organism evidence="1 2">
    <name type="scientific">Trichomonas vaginalis (strain ATCC PRA-98 / G3)</name>
    <dbReference type="NCBI Taxonomy" id="412133"/>
    <lineage>
        <taxon>Eukaryota</taxon>
        <taxon>Metamonada</taxon>
        <taxon>Parabasalia</taxon>
        <taxon>Trichomonadida</taxon>
        <taxon>Trichomonadidae</taxon>
        <taxon>Trichomonas</taxon>
    </lineage>
</organism>
<dbReference type="AlphaFoldDB" id="A2E581"/>
<accession>A2E581</accession>
<keyword evidence="2" id="KW-1185">Reference proteome</keyword>
<protein>
    <submittedName>
        <fullName evidence="1">Uncharacterized protein</fullName>
    </submittedName>
</protein>
<dbReference type="InParanoid" id="A2E581"/>
<reference evidence="1" key="2">
    <citation type="journal article" date="2007" name="Science">
        <title>Draft genome sequence of the sexually transmitted pathogen Trichomonas vaginalis.</title>
        <authorList>
            <person name="Carlton J.M."/>
            <person name="Hirt R.P."/>
            <person name="Silva J.C."/>
            <person name="Delcher A.L."/>
            <person name="Schatz M."/>
            <person name="Zhao Q."/>
            <person name="Wortman J.R."/>
            <person name="Bidwell S.L."/>
            <person name="Alsmark U.C.M."/>
            <person name="Besteiro S."/>
            <person name="Sicheritz-Ponten T."/>
            <person name="Noel C.J."/>
            <person name="Dacks J.B."/>
            <person name="Foster P.G."/>
            <person name="Simillion C."/>
            <person name="Van de Peer Y."/>
            <person name="Miranda-Saavedra D."/>
            <person name="Barton G.J."/>
            <person name="Westrop G.D."/>
            <person name="Mueller S."/>
            <person name="Dessi D."/>
            <person name="Fiori P.L."/>
            <person name="Ren Q."/>
            <person name="Paulsen I."/>
            <person name="Zhang H."/>
            <person name="Bastida-Corcuera F.D."/>
            <person name="Simoes-Barbosa A."/>
            <person name="Brown M.T."/>
            <person name="Hayes R.D."/>
            <person name="Mukherjee M."/>
            <person name="Okumura C.Y."/>
            <person name="Schneider R."/>
            <person name="Smith A.J."/>
            <person name="Vanacova S."/>
            <person name="Villalvazo M."/>
            <person name="Haas B.J."/>
            <person name="Pertea M."/>
            <person name="Feldblyum T.V."/>
            <person name="Utterback T.R."/>
            <person name="Shu C.L."/>
            <person name="Osoegawa K."/>
            <person name="de Jong P.J."/>
            <person name="Hrdy I."/>
            <person name="Horvathova L."/>
            <person name="Zubacova Z."/>
            <person name="Dolezal P."/>
            <person name="Malik S.B."/>
            <person name="Logsdon J.M. Jr."/>
            <person name="Henze K."/>
            <person name="Gupta A."/>
            <person name="Wang C.C."/>
            <person name="Dunne R.L."/>
            <person name="Upcroft J.A."/>
            <person name="Upcroft P."/>
            <person name="White O."/>
            <person name="Salzberg S.L."/>
            <person name="Tang P."/>
            <person name="Chiu C.-H."/>
            <person name="Lee Y.-S."/>
            <person name="Embley T.M."/>
            <person name="Coombs G.H."/>
            <person name="Mottram J.C."/>
            <person name="Tachezy J."/>
            <person name="Fraser-Liggett C.M."/>
            <person name="Johnson P.J."/>
        </authorList>
    </citation>
    <scope>NUCLEOTIDE SEQUENCE [LARGE SCALE GENOMIC DNA]</scope>
    <source>
        <strain evidence="1">G3</strain>
    </source>
</reference>
<dbReference type="Proteomes" id="UP000001542">
    <property type="component" value="Unassembled WGS sequence"/>
</dbReference>